<dbReference type="InterPro" id="IPR008547">
    <property type="entry name" value="DUF829_TMEM53"/>
</dbReference>
<organism evidence="8 9">
    <name type="scientific">Periconia macrospinosa</name>
    <dbReference type="NCBI Taxonomy" id="97972"/>
    <lineage>
        <taxon>Eukaryota</taxon>
        <taxon>Fungi</taxon>
        <taxon>Dikarya</taxon>
        <taxon>Ascomycota</taxon>
        <taxon>Pezizomycotina</taxon>
        <taxon>Dothideomycetes</taxon>
        <taxon>Pleosporomycetidae</taxon>
        <taxon>Pleosporales</taxon>
        <taxon>Massarineae</taxon>
        <taxon>Periconiaceae</taxon>
        <taxon>Periconia</taxon>
    </lineage>
</organism>
<evidence type="ECO:0008006" key="10">
    <source>
        <dbReference type="Google" id="ProtNLM"/>
    </source>
</evidence>
<keyword evidence="4 7" id="KW-0472">Membrane</keyword>
<protein>
    <recommendedName>
        <fullName evidence="10">DUF829-domain-containing protein</fullName>
    </recommendedName>
</protein>
<sequence>MKCIVTPSHIGPAMKIAASALRDAFQTPPSSPSPSLLVHMFSNGGSSSLTNLYEQYAATAGPDDDKRLPSHVSIFDSSPTLFHIPHAVAFGSVGLSSPFQRLIAAPFLYAYAIFWAACMFLGVIHNSLEDWYKSHNNHPANSTELRRVYIYSPADTIVAYRDVESHAKEAKAKGFSVVLEKYEGSAHVAHVRKDESRYWQIVKKTWEG</sequence>
<evidence type="ECO:0000256" key="4">
    <source>
        <dbReference type="ARBA" id="ARBA00023136"/>
    </source>
</evidence>
<keyword evidence="3 7" id="KW-1133">Transmembrane helix</keyword>
<evidence type="ECO:0000313" key="9">
    <source>
        <dbReference type="Proteomes" id="UP000244855"/>
    </source>
</evidence>
<feature type="transmembrane region" description="Helical" evidence="7">
    <location>
        <begin position="102"/>
        <end position="124"/>
    </location>
</feature>
<evidence type="ECO:0000256" key="5">
    <source>
        <dbReference type="ARBA" id="ARBA00023242"/>
    </source>
</evidence>
<dbReference type="SUPFAM" id="SSF53474">
    <property type="entry name" value="alpha/beta-Hydrolases"/>
    <property type="match status" value="1"/>
</dbReference>
<comment type="subcellular location">
    <subcellularLocation>
        <location evidence="6">Nucleus outer membrane</location>
        <topology evidence="6">Single-pass membrane protein</topology>
    </subcellularLocation>
</comment>
<evidence type="ECO:0000256" key="6">
    <source>
        <dbReference type="ARBA" id="ARBA00034303"/>
    </source>
</evidence>
<dbReference type="PANTHER" id="PTHR12265">
    <property type="entry name" value="TRANSMEMBRANE PROTEIN 53"/>
    <property type="match status" value="1"/>
</dbReference>
<dbReference type="InterPro" id="IPR029058">
    <property type="entry name" value="AB_hydrolase_fold"/>
</dbReference>
<accession>A0A2V1D1P9</accession>
<dbReference type="OrthoDB" id="77878at2759"/>
<dbReference type="AlphaFoldDB" id="A0A2V1D1P9"/>
<evidence type="ECO:0000256" key="7">
    <source>
        <dbReference type="SAM" id="Phobius"/>
    </source>
</evidence>
<dbReference type="GO" id="GO:0005640">
    <property type="term" value="C:nuclear outer membrane"/>
    <property type="evidence" value="ECO:0007669"/>
    <property type="project" value="UniProtKB-SubCell"/>
</dbReference>
<evidence type="ECO:0000256" key="3">
    <source>
        <dbReference type="ARBA" id="ARBA00022989"/>
    </source>
</evidence>
<keyword evidence="5" id="KW-0539">Nucleus</keyword>
<keyword evidence="2 7" id="KW-0812">Transmembrane</keyword>
<gene>
    <name evidence="8" type="ORF">DM02DRAFT_620225</name>
</gene>
<evidence type="ECO:0000313" key="8">
    <source>
        <dbReference type="EMBL" id="PVH91946.1"/>
    </source>
</evidence>
<proteinExistence type="inferred from homology"/>
<evidence type="ECO:0000256" key="1">
    <source>
        <dbReference type="ARBA" id="ARBA00007387"/>
    </source>
</evidence>
<reference evidence="8 9" key="1">
    <citation type="journal article" date="2018" name="Sci. Rep.">
        <title>Comparative genomics provides insights into the lifestyle and reveals functional heterogeneity of dark septate endophytic fungi.</title>
        <authorList>
            <person name="Knapp D.G."/>
            <person name="Nemeth J.B."/>
            <person name="Barry K."/>
            <person name="Hainaut M."/>
            <person name="Henrissat B."/>
            <person name="Johnson J."/>
            <person name="Kuo A."/>
            <person name="Lim J.H.P."/>
            <person name="Lipzen A."/>
            <person name="Nolan M."/>
            <person name="Ohm R.A."/>
            <person name="Tamas L."/>
            <person name="Grigoriev I.V."/>
            <person name="Spatafora J.W."/>
            <person name="Nagy L.G."/>
            <person name="Kovacs G.M."/>
        </authorList>
    </citation>
    <scope>NUCLEOTIDE SEQUENCE [LARGE SCALE GENOMIC DNA]</scope>
    <source>
        <strain evidence="8 9">DSE2036</strain>
    </source>
</reference>
<keyword evidence="9" id="KW-1185">Reference proteome</keyword>
<comment type="similarity">
    <text evidence="1">Belongs to the TMEM53 family.</text>
</comment>
<dbReference type="Proteomes" id="UP000244855">
    <property type="component" value="Unassembled WGS sequence"/>
</dbReference>
<dbReference type="EMBL" id="KZ805751">
    <property type="protein sequence ID" value="PVH91946.1"/>
    <property type="molecule type" value="Genomic_DNA"/>
</dbReference>
<dbReference type="PANTHER" id="PTHR12265:SF30">
    <property type="entry name" value="TRANSMEMBRANE PROTEIN 53"/>
    <property type="match status" value="1"/>
</dbReference>
<evidence type="ECO:0000256" key="2">
    <source>
        <dbReference type="ARBA" id="ARBA00022692"/>
    </source>
</evidence>
<name>A0A2V1D1P9_9PLEO</name>
<dbReference type="Pfam" id="PF05705">
    <property type="entry name" value="DUF829"/>
    <property type="match status" value="1"/>
</dbReference>